<organism evidence="2 7">
    <name type="scientific">Plasmodium berghei</name>
    <dbReference type="NCBI Taxonomy" id="5821"/>
    <lineage>
        <taxon>Eukaryota</taxon>
        <taxon>Sar</taxon>
        <taxon>Alveolata</taxon>
        <taxon>Apicomplexa</taxon>
        <taxon>Aconoidasida</taxon>
        <taxon>Haemosporida</taxon>
        <taxon>Plasmodiidae</taxon>
        <taxon>Plasmodium</taxon>
        <taxon>Plasmodium (Vinckeia)</taxon>
    </lineage>
</organism>
<gene>
    <name evidence="3" type="ORF">PBNK65E_000161400</name>
    <name evidence="2" type="ORF">PBNK65NY_000160600</name>
    <name evidence="4" type="ORF">PBSP11A_000160600</name>
</gene>
<feature type="compositionally biased region" description="Low complexity" evidence="1">
    <location>
        <begin position="452"/>
        <end position="470"/>
    </location>
</feature>
<name>A0A1C6YDP4_PLABE</name>
<dbReference type="Gene3D" id="2.160.20.80">
    <property type="entry name" value="E3 ubiquitin-protein ligase SopA"/>
    <property type="match status" value="1"/>
</dbReference>
<proteinExistence type="predicted"/>
<dbReference type="Proteomes" id="UP000220214">
    <property type="component" value="Chromosome 8"/>
</dbReference>
<dbReference type="EMBL" id="LT614634">
    <property type="protein sequence ID" value="SCN24650.1"/>
    <property type="molecule type" value="Genomic_DNA"/>
</dbReference>
<dbReference type="Proteomes" id="UP000516480">
    <property type="component" value="Chromosome 8"/>
</dbReference>
<evidence type="ECO:0000313" key="2">
    <source>
        <dbReference type="EMBL" id="SCM21424.1"/>
    </source>
</evidence>
<dbReference type="VEuPathDB" id="PlasmoDB:PBANKA_0825500"/>
<dbReference type="EMBL" id="LT608256">
    <property type="protein sequence ID" value="SCO61081.1"/>
    <property type="molecule type" value="Genomic_DNA"/>
</dbReference>
<dbReference type="OMA" id="IGESENC"/>
<evidence type="ECO:0000256" key="1">
    <source>
        <dbReference type="SAM" id="MobiDB-lite"/>
    </source>
</evidence>
<reference evidence="5 7" key="1">
    <citation type="submission" date="2016-08" db="EMBL/GenBank/DDBJ databases">
        <authorList>
            <consortium name="Pathogen Informatics"/>
        </authorList>
    </citation>
    <scope>NUCLEOTIDE SEQUENCE [LARGE SCALE GENOMIC DNA]</scope>
    <source>
        <strain evidence="2 7">NK65 ny</strain>
        <strain evidence="3 6">NK65e</strain>
        <strain evidence="4 5">SP11 Antwerpcl1</strain>
    </source>
</reference>
<dbReference type="EMBL" id="LT608144">
    <property type="protein sequence ID" value="SCM21424.1"/>
    <property type="molecule type" value="Genomic_DNA"/>
</dbReference>
<feature type="region of interest" description="Disordered" evidence="1">
    <location>
        <begin position="441"/>
        <end position="470"/>
    </location>
</feature>
<evidence type="ECO:0000313" key="4">
    <source>
        <dbReference type="EMBL" id="SCO61081.1"/>
    </source>
</evidence>
<protein>
    <submittedName>
        <fullName evidence="2">Uncharacterized protein</fullName>
    </submittedName>
</protein>
<accession>A0A1C6YDP4</accession>
<dbReference type="Proteomes" id="UP000219860">
    <property type="component" value="Chromosome 8"/>
</dbReference>
<evidence type="ECO:0000313" key="7">
    <source>
        <dbReference type="Proteomes" id="UP000516480"/>
    </source>
</evidence>
<feature type="compositionally biased region" description="Low complexity" evidence="1">
    <location>
        <begin position="1398"/>
        <end position="1413"/>
    </location>
</feature>
<evidence type="ECO:0000313" key="5">
    <source>
        <dbReference type="Proteomes" id="UP000219860"/>
    </source>
</evidence>
<dbReference type="OrthoDB" id="372328at2759"/>
<feature type="region of interest" description="Disordered" evidence="1">
    <location>
        <begin position="82"/>
        <end position="110"/>
    </location>
</feature>
<sequence length="1730" mass="203137">MHFEATIEHAKTLDDKTIESTDILFRHSHLLKLSNDVSLIECKYDMASCSKNKINMSPQKKILSINYEPASQMQEYFEKNKKISKRKNNDNNNISEDHSENNDDMSVCKSDRGYETEHSYLIIEDNNYSKENFNNKKNEEHAHFEELKNVLETNNDNASNQITQLSDNKVKNKLKEKENYFISSENKSSSFHNVRYSSYNSSQSSNRNYSCDINCSYKNELNYEYNRESFLTHKEFSSFKNGEISDKTDKKPSIIIYSLDDSLNTNIQLGDSENNIKSEYICEKSDEEIKKSLKLNYNKNCNQSILSHDSVPTNEKDEIGNKTEKNIFQLLNAETEKIKEHDELNLFNQKNDDLHKYDEINEPSYSSFYENDGKYKNMGKNKKKYKQNLVLFNKILKYKDQLIDAYSNISMESESISLQDEQNCYVIKEIDQIIESNISNNSSRKETPNVTNNINRNKISNNSNNSSIKESNNLWNKNITKKERNISKNTNSEMIAEFNKYEPGLLRSNDDLSLGHELLLNSMNKNESHKIEYFDNIVDKKTEINNENKMNVQNILDINQEKEKDIKMKIVINIKNIYFTKYKHIKCVVTNNSGVIINSFNFYKNQIKLDQENSFIKIYNKNKLNDNLLKQEDIHILLEELQNMLSTNISFELLFDAKLFGEKLIISESAFYRLSFYGIEKVDTGKKTSNQFKSEKDKINDQSEENEKYEKSLYIGFTILHIKYIFQIQEEGFLHLNISEKKTDELSQKIDEKYEEDSYSLNCKINNKTHSSNLTYVDRIGFVFKTLFNHSLNITSPKIFIKYNFEKIKDEYSRGVMNNQNKNFRKSEFNKMCKKKTEENFENIENYESSQNNKSCKKNEIHNMNYGFKKIFQILEKNKNNPTCKYSKKNIEELLKLYYQICLKKSYNNSLFYDTHNSEKDEIDLSKICNVMEFDNGSHFVKEKKYIPKCGGIKNFTEENSLTSDEIEKINIIDKTNDLDCVKEMYLNLYKNNKENIKIIKRLKNIIIKYTYGINNYFDFIEFSKCNNKMYNIYEENKKLKKYIIESNSFFVENIVHTYNEISKLKHSNKTINILYNKEKTNNNLDKNIHICTNLNEQNPFLKNFTKSNNSKIINKERDKQSNSNEIYKHISESKIRKKNNNIEQVQTKIKNCEKIPLFNLSNKKEKDSNYYFEAINKRYEYCRSTIGCFGSSEKNKLLYNSNKINLDYRHDKELNKRVQSETTQNHNIDDKFNFSNINKCVIIDKDNIKNKTTTNCDSKQTHNIIEEQFNESKCDKIKYLKKESKTNLSKTNLSKTNLSKINLNKINLNKINLNKINLNKINLNKINLNKNNMTLHSSTSRDNMQIKNKLYMLKKTKKNEILSSSNLTNQCVLSESSNKLTNQNIVNKKNNFILSKNGGNSRNKSVVNSSNNIDTHKKENRGCSINKAKNDYLYSEQIKKIVTSTISNKKKNEINRNLFAKIKNNDTSEVLKKEYFQSNGAHHISKRDSLLSSNKKIDENKIKKSNKMWGKVSHLNAMYTEKGINNFSNMSNEQIMNVNKVNKIGESENCNNIYKEINVLNEDINNVNYKKKYIENLISSYNNYIPNEIKKNKIINSNYSNNKKINIMSEIQTKEKHPCPDIKAIIKIIDLNLTTQTEKNNKRNNSIHINSNNNMNISKENSLNDIQYNNSLNSRKITNLSNCNFVHIPKNTNNKNKETYILDTINKNIDNSFSQLNKIKKKVQDNFLT</sequence>
<feature type="region of interest" description="Disordered" evidence="1">
    <location>
        <begin position="1397"/>
        <end position="1419"/>
    </location>
</feature>
<dbReference type="SUPFAM" id="SSF141571">
    <property type="entry name" value="Pentapeptide repeat-like"/>
    <property type="match status" value="1"/>
</dbReference>
<evidence type="ECO:0000313" key="3">
    <source>
        <dbReference type="EMBL" id="SCN24650.1"/>
    </source>
</evidence>
<evidence type="ECO:0000313" key="6">
    <source>
        <dbReference type="Proteomes" id="UP000220214"/>
    </source>
</evidence>